<sequence length="631" mass="69342">MQQAGRQLNLKKCTQCRKDKQKVSRPHPNGQKCDRCALKGFTCLENMSAKEQHALNLPGSSSGLEAEDEGFQQYIELTARKVNLLCLFSIVDQGPQVKCYAEFKAQIEKNRDEAQRALWAERDSILRKAHCLIETSQSPFLKFAMVSLIADLPLSALDHQDSYLDLVLPSFWETARQVQNPGAAFLIQESLLIRQSMRSDEVSGPDIARYHEGSQKLAKLVAETSDCALPPLSSVEQNAFAIIASGDARKVAMGLASIGSSPASDIFGRSMLHVALDGMVNRVSSPSLPNAFEEKDIQKLVGCVDLDQQDAFGRTALHIACSEGLDSAALIIVQGGARLDLVDSNGMTPLHWAVKNSREEFLLRFFNTQDCACLLHSTDFAGRTPLDIALDSNSPFTNLDLLLRCHEKWLEHEKLECTQSEGLGLMHLVAQGGNREAVALLMDAGLRPIDSRSRRSGWTPLALAAKQGHAQVVKVLLDHASVDPDSQDEYGRTPLSYAAAGGHEEVVLLLIGTMSRPLSRRIDLDKRDNMGRTPLFFAVVNRRQAVAMLLMATNGVNPEVVADDGRTSLLVAEGLNDGMDMHKILRKEVWNFFCCDQALPTLHDLVQHCEQVHGGQGIHPGPKGIESIQED</sequence>
<dbReference type="OrthoDB" id="20872at2759"/>
<comment type="caution">
    <text evidence="4">The sequence shown here is derived from an EMBL/GenBank/DDBJ whole genome shotgun (WGS) entry which is preliminary data.</text>
</comment>
<evidence type="ECO:0000256" key="2">
    <source>
        <dbReference type="ARBA" id="ARBA00023043"/>
    </source>
</evidence>
<dbReference type="VEuPathDB" id="FungiDB:SAPIO_CDS4689"/>
<dbReference type="PROSITE" id="PS50088">
    <property type="entry name" value="ANK_REPEAT"/>
    <property type="match status" value="3"/>
</dbReference>
<organism evidence="4 5">
    <name type="scientific">Pseudallescheria apiosperma</name>
    <name type="common">Scedosporium apiospermum</name>
    <dbReference type="NCBI Taxonomy" id="563466"/>
    <lineage>
        <taxon>Eukaryota</taxon>
        <taxon>Fungi</taxon>
        <taxon>Dikarya</taxon>
        <taxon>Ascomycota</taxon>
        <taxon>Pezizomycotina</taxon>
        <taxon>Sordariomycetes</taxon>
        <taxon>Hypocreomycetidae</taxon>
        <taxon>Microascales</taxon>
        <taxon>Microascaceae</taxon>
        <taxon>Scedosporium</taxon>
    </lineage>
</organism>
<dbReference type="PANTHER" id="PTHR24171:SF8">
    <property type="entry name" value="BRCA1-ASSOCIATED RING DOMAIN PROTEIN 1"/>
    <property type="match status" value="1"/>
</dbReference>
<protein>
    <submittedName>
        <fullName evidence="4">Uncharacterized protein</fullName>
    </submittedName>
</protein>
<dbReference type="Gene3D" id="1.25.40.20">
    <property type="entry name" value="Ankyrin repeat-containing domain"/>
    <property type="match status" value="3"/>
</dbReference>
<dbReference type="AlphaFoldDB" id="A0A084G825"/>
<evidence type="ECO:0000256" key="1">
    <source>
        <dbReference type="ARBA" id="ARBA00022737"/>
    </source>
</evidence>
<dbReference type="RefSeq" id="XP_016643286.1">
    <property type="nucleotide sequence ID" value="XM_016787177.1"/>
</dbReference>
<evidence type="ECO:0000313" key="4">
    <source>
        <dbReference type="EMBL" id="KEZ43487.1"/>
    </source>
</evidence>
<dbReference type="HOGENOM" id="CLU_433572_0_0_1"/>
<dbReference type="GeneID" id="27723761"/>
<dbReference type="GO" id="GO:0085020">
    <property type="term" value="P:protein K6-linked ubiquitination"/>
    <property type="evidence" value="ECO:0007669"/>
    <property type="project" value="TreeGrafter"/>
</dbReference>
<keyword evidence="1" id="KW-0677">Repeat</keyword>
<feature type="repeat" description="ANK" evidence="3">
    <location>
        <begin position="456"/>
        <end position="481"/>
    </location>
</feature>
<feature type="repeat" description="ANK" evidence="3">
    <location>
        <begin position="312"/>
        <end position="344"/>
    </location>
</feature>
<dbReference type="SMART" id="SM00248">
    <property type="entry name" value="ANK"/>
    <property type="match status" value="6"/>
</dbReference>
<dbReference type="GO" id="GO:0004842">
    <property type="term" value="F:ubiquitin-protein transferase activity"/>
    <property type="evidence" value="ECO:0007669"/>
    <property type="project" value="TreeGrafter"/>
</dbReference>
<evidence type="ECO:0000256" key="3">
    <source>
        <dbReference type="PROSITE-ProRule" id="PRU00023"/>
    </source>
</evidence>
<dbReference type="PROSITE" id="PS50297">
    <property type="entry name" value="ANK_REP_REGION"/>
    <property type="match status" value="3"/>
</dbReference>
<dbReference type="Pfam" id="PF12796">
    <property type="entry name" value="Ank_2"/>
    <property type="match status" value="2"/>
</dbReference>
<dbReference type="InterPro" id="IPR036770">
    <property type="entry name" value="Ankyrin_rpt-contain_sf"/>
</dbReference>
<dbReference type="KEGG" id="sapo:SAPIO_CDS4689"/>
<dbReference type="Proteomes" id="UP000028545">
    <property type="component" value="Unassembled WGS sequence"/>
</dbReference>
<dbReference type="SUPFAM" id="SSF48403">
    <property type="entry name" value="Ankyrin repeat"/>
    <property type="match status" value="2"/>
</dbReference>
<proteinExistence type="predicted"/>
<dbReference type="PANTHER" id="PTHR24171">
    <property type="entry name" value="ANKYRIN REPEAT DOMAIN-CONTAINING PROTEIN 39-RELATED"/>
    <property type="match status" value="1"/>
</dbReference>
<dbReference type="Pfam" id="PF00023">
    <property type="entry name" value="Ank"/>
    <property type="match status" value="1"/>
</dbReference>
<reference evidence="4 5" key="1">
    <citation type="journal article" date="2014" name="Genome Announc.">
        <title>Draft genome sequence of the pathogenic fungus Scedosporium apiospermum.</title>
        <authorList>
            <person name="Vandeputte P."/>
            <person name="Ghamrawi S."/>
            <person name="Rechenmann M."/>
            <person name="Iltis A."/>
            <person name="Giraud S."/>
            <person name="Fleury M."/>
            <person name="Thornton C."/>
            <person name="Delhaes L."/>
            <person name="Meyer W."/>
            <person name="Papon N."/>
            <person name="Bouchara J.P."/>
        </authorList>
    </citation>
    <scope>NUCLEOTIDE SEQUENCE [LARGE SCALE GENOMIC DNA]</scope>
    <source>
        <strain evidence="4 5">IHEM 14462</strain>
    </source>
</reference>
<dbReference type="InterPro" id="IPR002110">
    <property type="entry name" value="Ankyrin_rpt"/>
</dbReference>
<gene>
    <name evidence="4" type="ORF">SAPIO_CDS4689</name>
</gene>
<feature type="repeat" description="ANK" evidence="3">
    <location>
        <begin position="490"/>
        <end position="511"/>
    </location>
</feature>
<dbReference type="EMBL" id="JOWA01000093">
    <property type="protein sequence ID" value="KEZ43487.1"/>
    <property type="molecule type" value="Genomic_DNA"/>
</dbReference>
<keyword evidence="2 3" id="KW-0040">ANK repeat</keyword>
<evidence type="ECO:0000313" key="5">
    <source>
        <dbReference type="Proteomes" id="UP000028545"/>
    </source>
</evidence>
<accession>A0A084G825</accession>
<name>A0A084G825_PSEDA</name>
<keyword evidence="5" id="KW-1185">Reference proteome</keyword>